<keyword evidence="2" id="KW-1185">Reference proteome</keyword>
<dbReference type="Proteomes" id="UP001567538">
    <property type="component" value="Unassembled WGS sequence"/>
</dbReference>
<gene>
    <name evidence="1" type="ORF">AAHA92_29999</name>
</gene>
<reference evidence="1 2" key="1">
    <citation type="submission" date="2024-06" db="EMBL/GenBank/DDBJ databases">
        <title>A chromosome level genome sequence of Diviner's sage (Salvia divinorum).</title>
        <authorList>
            <person name="Ford S.A."/>
            <person name="Ro D.-K."/>
            <person name="Ness R.W."/>
            <person name="Phillips M.A."/>
        </authorList>
    </citation>
    <scope>NUCLEOTIDE SEQUENCE [LARGE SCALE GENOMIC DNA]</scope>
    <source>
        <strain evidence="1">SAF-2024a</strain>
        <tissue evidence="1">Leaf</tissue>
    </source>
</reference>
<evidence type="ECO:0000313" key="2">
    <source>
        <dbReference type="Proteomes" id="UP001567538"/>
    </source>
</evidence>
<evidence type="ECO:0000313" key="1">
    <source>
        <dbReference type="EMBL" id="KAL1537491.1"/>
    </source>
</evidence>
<accession>A0ABD1G367</accession>
<name>A0ABD1G367_SALDI</name>
<protein>
    <submittedName>
        <fullName evidence="1">Uncharacterized protein</fullName>
    </submittedName>
</protein>
<comment type="caution">
    <text evidence="1">The sequence shown here is derived from an EMBL/GenBank/DDBJ whole genome shotgun (WGS) entry which is preliminary data.</text>
</comment>
<proteinExistence type="predicted"/>
<organism evidence="1 2">
    <name type="scientific">Salvia divinorum</name>
    <name type="common">Maria pastora</name>
    <name type="synonym">Diviner's sage</name>
    <dbReference type="NCBI Taxonomy" id="28513"/>
    <lineage>
        <taxon>Eukaryota</taxon>
        <taxon>Viridiplantae</taxon>
        <taxon>Streptophyta</taxon>
        <taxon>Embryophyta</taxon>
        <taxon>Tracheophyta</taxon>
        <taxon>Spermatophyta</taxon>
        <taxon>Magnoliopsida</taxon>
        <taxon>eudicotyledons</taxon>
        <taxon>Gunneridae</taxon>
        <taxon>Pentapetalae</taxon>
        <taxon>asterids</taxon>
        <taxon>lamiids</taxon>
        <taxon>Lamiales</taxon>
        <taxon>Lamiaceae</taxon>
        <taxon>Nepetoideae</taxon>
        <taxon>Mentheae</taxon>
        <taxon>Salviinae</taxon>
        <taxon>Salvia</taxon>
        <taxon>Salvia subgen. Calosphace</taxon>
    </lineage>
</organism>
<dbReference type="AlphaFoldDB" id="A0ABD1G367"/>
<dbReference type="EMBL" id="JBEAFC010000011">
    <property type="protein sequence ID" value="KAL1537491.1"/>
    <property type="molecule type" value="Genomic_DNA"/>
</dbReference>
<sequence length="90" mass="10242">MTNLNSIGGAERSENATRIFSASYDFVFFLARSLIHRESTLQGEVANPSPPHERRLSLRYLNAPTNLFNFVLWSIQVKALHCVCCPDWNT</sequence>